<dbReference type="SUPFAM" id="SSF53271">
    <property type="entry name" value="PRTase-like"/>
    <property type="match status" value="1"/>
</dbReference>
<feature type="domain" description="Phosphoribosyltransferase" evidence="1">
    <location>
        <begin position="54"/>
        <end position="212"/>
    </location>
</feature>
<evidence type="ECO:0000313" key="3">
    <source>
        <dbReference type="Proteomes" id="UP000013237"/>
    </source>
</evidence>
<accession>A0AAD2W6H1</accession>
<dbReference type="InterPro" id="IPR000836">
    <property type="entry name" value="PRTase_dom"/>
</dbReference>
<keyword evidence="2" id="KW-0808">Transferase</keyword>
<gene>
    <name evidence="2" type="ORF">C206_26882</name>
</gene>
<organism evidence="2 3">
    <name type="scientific">Pseudomonas putida TRO1</name>
    <dbReference type="NCBI Taxonomy" id="1227924"/>
    <lineage>
        <taxon>Bacteria</taxon>
        <taxon>Pseudomonadati</taxon>
        <taxon>Pseudomonadota</taxon>
        <taxon>Gammaproteobacteria</taxon>
        <taxon>Pseudomonadales</taxon>
        <taxon>Pseudomonadaceae</taxon>
        <taxon>Pseudomonas</taxon>
    </lineage>
</organism>
<proteinExistence type="predicted"/>
<dbReference type="CDD" id="cd06223">
    <property type="entry name" value="PRTases_typeI"/>
    <property type="match status" value="1"/>
</dbReference>
<keyword evidence="2" id="KW-0328">Glycosyltransferase</keyword>
<evidence type="ECO:0000259" key="1">
    <source>
        <dbReference type="Pfam" id="PF00156"/>
    </source>
</evidence>
<dbReference type="Gene3D" id="3.40.50.2020">
    <property type="match status" value="1"/>
</dbReference>
<dbReference type="AlphaFoldDB" id="A0AAD2W6H1"/>
<dbReference type="Proteomes" id="UP000013237">
    <property type="component" value="Unassembled WGS sequence"/>
</dbReference>
<comment type="caution">
    <text evidence="2">The sequence shown here is derived from an EMBL/GenBank/DDBJ whole genome shotgun (WGS) entry which is preliminary data.</text>
</comment>
<dbReference type="EMBL" id="APBQ01000198">
    <property type="protein sequence ID" value="ENY74561.1"/>
    <property type="molecule type" value="Genomic_DNA"/>
</dbReference>
<dbReference type="Gene3D" id="3.30.1310.20">
    <property type="entry name" value="PRTase-like"/>
    <property type="match status" value="1"/>
</dbReference>
<dbReference type="GO" id="GO:0016757">
    <property type="term" value="F:glycosyltransferase activity"/>
    <property type="evidence" value="ECO:0007669"/>
    <property type="project" value="UniProtKB-KW"/>
</dbReference>
<reference evidence="2 3" key="1">
    <citation type="submission" date="2013-02" db="EMBL/GenBank/DDBJ databases">
        <title>Insights into the proteome of triclosan-resistant Pseudomonas putida TRO1, isolated from activated sludge.</title>
        <authorList>
            <person name="Lolas I.B."/>
            <person name="Almeida B."/>
            <person name="Starnawski P.M."/>
            <person name="Soenderkaer M."/>
            <person name="Nielsen K.L."/>
            <person name="Nielsen J.L."/>
        </authorList>
    </citation>
    <scope>NUCLEOTIDE SEQUENCE [LARGE SCALE GENOMIC DNA]</scope>
    <source>
        <strain evidence="2 3">TRO1</strain>
    </source>
</reference>
<sequence>MQPRLEAINGSHRQLKRPAPIAAREVFMSHDLALPTVFVDRTQAGRCLVEPLARYAGRPDVIVLALPRGGVPVAYEVATALNVRLDLLMVRKLGMPFQPEFAMGAIASGGVTFLNDDMLRAYPVDRAVFDAVVARETEELARRERAYRGGRPAQQLKDQVVILVDDGLATGATMRAAIQAARAQSPARIVVAVPVAPPETLEALYGEVNELVCPRVPERMVSVGYWYQDFPQTSDEEVMTLMGQADQQALCRSAPHD</sequence>
<evidence type="ECO:0000313" key="2">
    <source>
        <dbReference type="EMBL" id="ENY74561.1"/>
    </source>
</evidence>
<protein>
    <submittedName>
        <fullName evidence="2">Phosphoribosyltransferase</fullName>
    </submittedName>
</protein>
<dbReference type="Pfam" id="PF00156">
    <property type="entry name" value="Pribosyltran"/>
    <property type="match status" value="1"/>
</dbReference>
<dbReference type="InterPro" id="IPR029057">
    <property type="entry name" value="PRTase-like"/>
</dbReference>
<name>A0AAD2W6H1_PSEPU</name>